<protein>
    <recommendedName>
        <fullName evidence="3">Phage protein</fullName>
    </recommendedName>
</protein>
<evidence type="ECO:0008006" key="3">
    <source>
        <dbReference type="Google" id="ProtNLM"/>
    </source>
</evidence>
<evidence type="ECO:0000313" key="1">
    <source>
        <dbReference type="EMBL" id="MDT0308830.1"/>
    </source>
</evidence>
<proteinExistence type="predicted"/>
<accession>A0ABU2LB77</accession>
<name>A0ABU2LB77_9ACTN</name>
<evidence type="ECO:0000313" key="2">
    <source>
        <dbReference type="Proteomes" id="UP001183388"/>
    </source>
</evidence>
<organism evidence="1 2">
    <name type="scientific">Streptomyces boetiae</name>
    <dbReference type="NCBI Taxonomy" id="3075541"/>
    <lineage>
        <taxon>Bacteria</taxon>
        <taxon>Bacillati</taxon>
        <taxon>Actinomycetota</taxon>
        <taxon>Actinomycetes</taxon>
        <taxon>Kitasatosporales</taxon>
        <taxon>Streptomycetaceae</taxon>
        <taxon>Streptomyces</taxon>
    </lineage>
</organism>
<comment type="caution">
    <text evidence="1">The sequence shown here is derived from an EMBL/GenBank/DDBJ whole genome shotgun (WGS) entry which is preliminary data.</text>
</comment>
<dbReference type="Proteomes" id="UP001183388">
    <property type="component" value="Unassembled WGS sequence"/>
</dbReference>
<dbReference type="RefSeq" id="WP_311631770.1">
    <property type="nucleotide sequence ID" value="NZ_JAVREN010000026.1"/>
</dbReference>
<sequence length="204" mass="22531">MSNRTDRAQVPYITQWSGERPVDVEVVERRGRLAYADERSYDRDTGGILWRRIPSTPGKGQPRFGAVHALRQRVAMTGLLCQVCGGPADRNEHGVLWLLGEASDAPGSWPQGLETAHPPVCRTCATLAVRACPHLRRRHVALRVHSCTLAGVHGALYHPGRRGPVLTDVTGIPFGHPAIRWIIAGQLFMRLNRFALVDITAEPE</sequence>
<reference evidence="2" key="1">
    <citation type="submission" date="2023-07" db="EMBL/GenBank/DDBJ databases">
        <title>30 novel species of actinomycetes from the DSMZ collection.</title>
        <authorList>
            <person name="Nouioui I."/>
        </authorList>
    </citation>
    <scope>NUCLEOTIDE SEQUENCE [LARGE SCALE GENOMIC DNA]</scope>
    <source>
        <strain evidence="2">DSM 44917</strain>
    </source>
</reference>
<gene>
    <name evidence="1" type="ORF">RM780_17955</name>
</gene>
<dbReference type="EMBL" id="JAVREN010000026">
    <property type="protein sequence ID" value="MDT0308830.1"/>
    <property type="molecule type" value="Genomic_DNA"/>
</dbReference>
<keyword evidence="2" id="KW-1185">Reference proteome</keyword>